<evidence type="ECO:0000259" key="6">
    <source>
        <dbReference type="PROSITE" id="PS50887"/>
    </source>
</evidence>
<reference evidence="7 8" key="1">
    <citation type="submission" date="2016-10" db="EMBL/GenBank/DDBJ databases">
        <title>Complete genome sequences of three Cupriavidus strains isolated from various Malaysian environments.</title>
        <authorList>
            <person name="Abdullah A.A.-A."/>
            <person name="Shafie N.A.H."/>
            <person name="Lau N.S."/>
        </authorList>
    </citation>
    <scope>NUCLEOTIDE SEQUENCE [LARGE SCALE GENOMIC DNA]</scope>
    <source>
        <strain evidence="7 8">USMAA1020</strain>
    </source>
</reference>
<dbReference type="NCBIfam" id="TIGR00254">
    <property type="entry name" value="GGDEF"/>
    <property type="match status" value="1"/>
</dbReference>
<dbReference type="PROSITE" id="PS50885">
    <property type="entry name" value="HAMP"/>
    <property type="match status" value="1"/>
</dbReference>
<dbReference type="SUPFAM" id="SSF55073">
    <property type="entry name" value="Nucleotide cyclase"/>
    <property type="match status" value="1"/>
</dbReference>
<dbReference type="InterPro" id="IPR043128">
    <property type="entry name" value="Rev_trsase/Diguanyl_cyclase"/>
</dbReference>
<evidence type="ECO:0000256" key="3">
    <source>
        <dbReference type="SAM" id="Coils"/>
    </source>
</evidence>
<proteinExistence type="predicted"/>
<dbReference type="Gene3D" id="6.10.340.10">
    <property type="match status" value="1"/>
</dbReference>
<evidence type="ECO:0000256" key="4">
    <source>
        <dbReference type="SAM" id="Phobius"/>
    </source>
</evidence>
<gene>
    <name evidence="7" type="ORF">BKK80_32840</name>
</gene>
<feature type="coiled-coil region" evidence="3">
    <location>
        <begin position="377"/>
        <end position="411"/>
    </location>
</feature>
<keyword evidence="4" id="KW-1133">Transmembrane helix</keyword>
<organism evidence="7 8">
    <name type="scientific">Cupriavidus malaysiensis</name>
    <dbReference type="NCBI Taxonomy" id="367825"/>
    <lineage>
        <taxon>Bacteria</taxon>
        <taxon>Pseudomonadati</taxon>
        <taxon>Pseudomonadota</taxon>
        <taxon>Betaproteobacteria</taxon>
        <taxon>Burkholderiales</taxon>
        <taxon>Burkholderiaceae</taxon>
        <taxon>Cupriavidus</taxon>
    </lineage>
</organism>
<dbReference type="InterPro" id="IPR003660">
    <property type="entry name" value="HAMP_dom"/>
</dbReference>
<evidence type="ECO:0000313" key="8">
    <source>
        <dbReference type="Proteomes" id="UP000177515"/>
    </source>
</evidence>
<sequence length="586" mass="63188">MERRFGLVTGALAGILLAGSGWLFLHQWAAYADAERALANLRIFRAVLLAMEKVSAERGPGNAALGEDLPIPSARLATLQAFRGESDARIADLLGELAAADCTPCRAERAAVLVAQADLVRARATIDSLLRQPRARRSSASLYHAIDGMVRVIPRFVSIADAAAASVDEGAPGILGRLLAARLAAVLREQAGLLGSQLAPALAAHRPLGEAEQYAIERTRGTIDQLRGLLQPRVLNDPALAHGTFQRMESQYFDEGLAYIEQLRVLASAPAGTGVTTAELTQHYVPLMASIVAFRDEILDLAQAQVQRWRDTRLAWLAAIGAALSAVIATFFLSARLFRRQVVQPFAEATRDIRAIAAGQFTAVAPAQHYSGEIRELFEAVQVLQEHSSERARLEQERHRLIEELTVQAERDALTGLLNRGAFERQAAPACAQAGRAGRMLALTLFDVDYFKRINDTYGHAAGDRVLVRIARLCREVWQADEIVARVGGEEFAVLAFVPGRREAVAQAQALRERLGHAGMQADNGEGIAIRASFGLAFAAAGEAAWLEDLMKRADRQLYRAKDAGRDGIAVEDEPGAGTAGSAPVA</sequence>
<accession>A0ABN4TWV1</accession>
<evidence type="ECO:0000313" key="7">
    <source>
        <dbReference type="EMBL" id="AOZ11019.1"/>
    </source>
</evidence>
<dbReference type="Pfam" id="PF00990">
    <property type="entry name" value="GGDEF"/>
    <property type="match status" value="1"/>
</dbReference>
<evidence type="ECO:0000256" key="2">
    <source>
        <dbReference type="ARBA" id="ARBA00034247"/>
    </source>
</evidence>
<dbReference type="PANTHER" id="PTHR45138:SF9">
    <property type="entry name" value="DIGUANYLATE CYCLASE DGCM-RELATED"/>
    <property type="match status" value="1"/>
</dbReference>
<feature type="transmembrane region" description="Helical" evidence="4">
    <location>
        <begin position="314"/>
        <end position="333"/>
    </location>
</feature>
<dbReference type="Gene3D" id="3.30.70.270">
    <property type="match status" value="1"/>
</dbReference>
<dbReference type="Proteomes" id="UP000177515">
    <property type="component" value="Chromosome 2"/>
</dbReference>
<feature type="domain" description="GGDEF" evidence="6">
    <location>
        <begin position="439"/>
        <end position="574"/>
    </location>
</feature>
<keyword evidence="4" id="KW-0472">Membrane</keyword>
<feature type="domain" description="HAMP" evidence="5">
    <location>
        <begin position="340"/>
        <end position="393"/>
    </location>
</feature>
<keyword evidence="4" id="KW-0812">Transmembrane</keyword>
<evidence type="ECO:0000256" key="1">
    <source>
        <dbReference type="ARBA" id="ARBA00012528"/>
    </source>
</evidence>
<dbReference type="PANTHER" id="PTHR45138">
    <property type="entry name" value="REGULATORY COMPONENTS OF SENSORY TRANSDUCTION SYSTEM"/>
    <property type="match status" value="1"/>
</dbReference>
<dbReference type="InterPro" id="IPR029787">
    <property type="entry name" value="Nucleotide_cyclase"/>
</dbReference>
<dbReference type="EC" id="2.7.7.65" evidence="1"/>
<dbReference type="PROSITE" id="PS50887">
    <property type="entry name" value="GGDEF"/>
    <property type="match status" value="1"/>
</dbReference>
<protein>
    <recommendedName>
        <fullName evidence="1">diguanylate cyclase</fullName>
        <ecNumber evidence="1">2.7.7.65</ecNumber>
    </recommendedName>
</protein>
<dbReference type="InterPro" id="IPR050469">
    <property type="entry name" value="Diguanylate_Cyclase"/>
</dbReference>
<dbReference type="EMBL" id="CP017755">
    <property type="protein sequence ID" value="AOZ11019.1"/>
    <property type="molecule type" value="Genomic_DNA"/>
</dbReference>
<dbReference type="SMART" id="SM00267">
    <property type="entry name" value="GGDEF"/>
    <property type="match status" value="1"/>
</dbReference>
<dbReference type="InterPro" id="IPR000160">
    <property type="entry name" value="GGDEF_dom"/>
</dbReference>
<dbReference type="CDD" id="cd01949">
    <property type="entry name" value="GGDEF"/>
    <property type="match status" value="1"/>
</dbReference>
<evidence type="ECO:0000259" key="5">
    <source>
        <dbReference type="PROSITE" id="PS50885"/>
    </source>
</evidence>
<comment type="catalytic activity">
    <reaction evidence="2">
        <text>2 GTP = 3',3'-c-di-GMP + 2 diphosphate</text>
        <dbReference type="Rhea" id="RHEA:24898"/>
        <dbReference type="ChEBI" id="CHEBI:33019"/>
        <dbReference type="ChEBI" id="CHEBI:37565"/>
        <dbReference type="ChEBI" id="CHEBI:58805"/>
        <dbReference type="EC" id="2.7.7.65"/>
    </reaction>
</comment>
<keyword evidence="8" id="KW-1185">Reference proteome</keyword>
<name>A0ABN4TWV1_9BURK</name>
<keyword evidence="3" id="KW-0175">Coiled coil</keyword>